<evidence type="ECO:0000313" key="2">
    <source>
        <dbReference type="EMBL" id="SVD52241.1"/>
    </source>
</evidence>
<accession>A0A382W279</accession>
<proteinExistence type="predicted"/>
<keyword evidence="1" id="KW-0472">Membrane</keyword>
<organism evidence="2">
    <name type="scientific">marine metagenome</name>
    <dbReference type="NCBI Taxonomy" id="408172"/>
    <lineage>
        <taxon>unclassified sequences</taxon>
        <taxon>metagenomes</taxon>
        <taxon>ecological metagenomes</taxon>
    </lineage>
</organism>
<feature type="transmembrane region" description="Helical" evidence="1">
    <location>
        <begin position="12"/>
        <end position="29"/>
    </location>
</feature>
<protein>
    <submittedName>
        <fullName evidence="2">Uncharacterized protein</fullName>
    </submittedName>
</protein>
<dbReference type="AlphaFoldDB" id="A0A382W279"/>
<sequence>MNTLNATGKSVLVYVLITSILISIIFSGCSDSTKNEIVFEETTLYYTKNVLREEAQSLGDYLYEIGYLGTTSSADARLDKTKEKYILNL</sequence>
<dbReference type="EMBL" id="UINC01156045">
    <property type="protein sequence ID" value="SVD52241.1"/>
    <property type="molecule type" value="Genomic_DNA"/>
</dbReference>
<keyword evidence="1" id="KW-0812">Transmembrane</keyword>
<reference evidence="2" key="1">
    <citation type="submission" date="2018-05" db="EMBL/GenBank/DDBJ databases">
        <authorList>
            <person name="Lanie J.A."/>
            <person name="Ng W.-L."/>
            <person name="Kazmierczak K.M."/>
            <person name="Andrzejewski T.M."/>
            <person name="Davidsen T.M."/>
            <person name="Wayne K.J."/>
            <person name="Tettelin H."/>
            <person name="Glass J.I."/>
            <person name="Rusch D."/>
            <person name="Podicherti R."/>
            <person name="Tsui H.-C.T."/>
            <person name="Winkler M.E."/>
        </authorList>
    </citation>
    <scope>NUCLEOTIDE SEQUENCE</scope>
</reference>
<feature type="non-terminal residue" evidence="2">
    <location>
        <position position="89"/>
    </location>
</feature>
<gene>
    <name evidence="2" type="ORF">METZ01_LOCUS405095</name>
</gene>
<evidence type="ECO:0000256" key="1">
    <source>
        <dbReference type="SAM" id="Phobius"/>
    </source>
</evidence>
<name>A0A382W279_9ZZZZ</name>
<keyword evidence="1" id="KW-1133">Transmembrane helix</keyword>